<dbReference type="InterPro" id="IPR025269">
    <property type="entry name" value="SAM-like_dom"/>
</dbReference>
<dbReference type="AlphaFoldDB" id="A0A5C6FFY8"/>
<evidence type="ECO:0000313" key="8">
    <source>
        <dbReference type="Proteomes" id="UP000316476"/>
    </source>
</evidence>
<dbReference type="Proteomes" id="UP000316476">
    <property type="component" value="Unassembled WGS sequence"/>
</dbReference>
<dbReference type="InterPro" id="IPR011010">
    <property type="entry name" value="DNA_brk_join_enz"/>
</dbReference>
<accession>A0A5C6FFY8</accession>
<evidence type="ECO:0000256" key="1">
    <source>
        <dbReference type="ARBA" id="ARBA00022908"/>
    </source>
</evidence>
<dbReference type="GO" id="GO:0015074">
    <property type="term" value="P:DNA integration"/>
    <property type="evidence" value="ECO:0007669"/>
    <property type="project" value="UniProtKB-KW"/>
</dbReference>
<feature type="domain" description="Core-binding (CB)" evidence="6">
    <location>
        <begin position="87"/>
        <end position="178"/>
    </location>
</feature>
<dbReference type="InterPro" id="IPR010998">
    <property type="entry name" value="Integrase_recombinase_N"/>
</dbReference>
<dbReference type="Gene3D" id="1.10.443.10">
    <property type="entry name" value="Intergrase catalytic core"/>
    <property type="match status" value="1"/>
</dbReference>
<dbReference type="SUPFAM" id="SSF56349">
    <property type="entry name" value="DNA breaking-rejoining enzymes"/>
    <property type="match status" value="1"/>
</dbReference>
<dbReference type="InterPro" id="IPR044068">
    <property type="entry name" value="CB"/>
</dbReference>
<gene>
    <name evidence="7" type="ORF">V7x_54910</name>
</gene>
<sequence>MATIRKEENGFKSILLVCPDKKRRTIRLGKMHLRTAEKVKTKIEGIAANFAAGVDLDPQQAEWLRSIDDKLHERIAKCGIIKPRLNTTLSAWLNRYMKTHDVKDSTKRSLERAKDNLIDYFGADRQIRTISSHHATEWRHWLKTEGNQRGSEKATKPLAENTVRRRTGRAKQFFDAAKRAGLIESNPFDGLKRTTTENKARQFFVEQNVIEQCIEHAPNQDWRTILALVRYAGIRAPSELVRLRWEDVNLPDRRLTIRATKTEHLSHNGVRVCPIFPELFTHLDQAWEAAPDGAEFVIQRAEYRQPGANLGTTFRKIIERAGFAPWPKLFTNCRASRETELVDRYPIKDVSSWLGNSKPVAMKHYLMVRDSVFARAIQEPTTTPEKPTGTETGTAPSSKH</sequence>
<evidence type="ECO:0000256" key="5">
    <source>
        <dbReference type="SAM" id="MobiDB-lite"/>
    </source>
</evidence>
<feature type="compositionally biased region" description="Low complexity" evidence="5">
    <location>
        <begin position="379"/>
        <end position="394"/>
    </location>
</feature>
<dbReference type="Pfam" id="PF13102">
    <property type="entry name" value="Phage_int_SAM_5"/>
    <property type="match status" value="1"/>
</dbReference>
<reference evidence="7 8" key="1">
    <citation type="submission" date="2019-02" db="EMBL/GenBank/DDBJ databases">
        <title>Deep-cultivation of Planctomycetes and their phenomic and genomic characterization uncovers novel biology.</title>
        <authorList>
            <person name="Wiegand S."/>
            <person name="Jogler M."/>
            <person name="Boedeker C."/>
            <person name="Pinto D."/>
            <person name="Vollmers J."/>
            <person name="Rivas-Marin E."/>
            <person name="Kohn T."/>
            <person name="Peeters S.H."/>
            <person name="Heuer A."/>
            <person name="Rast P."/>
            <person name="Oberbeckmann S."/>
            <person name="Bunk B."/>
            <person name="Jeske O."/>
            <person name="Meyerdierks A."/>
            <person name="Storesund J.E."/>
            <person name="Kallscheuer N."/>
            <person name="Luecker S."/>
            <person name="Lage O.M."/>
            <person name="Pohl T."/>
            <person name="Merkel B.J."/>
            <person name="Hornburger P."/>
            <person name="Mueller R.-W."/>
            <person name="Bruemmer F."/>
            <person name="Labrenz M."/>
            <person name="Spormann A.M."/>
            <person name="Op Den Camp H."/>
            <person name="Overmann J."/>
            <person name="Amann R."/>
            <person name="Jetten M.S.M."/>
            <person name="Mascher T."/>
            <person name="Medema M.H."/>
            <person name="Devos D.P."/>
            <person name="Kaster A.-K."/>
            <person name="Ovreas L."/>
            <person name="Rohde M."/>
            <person name="Galperin M.Y."/>
            <person name="Jogler C."/>
        </authorList>
    </citation>
    <scope>NUCLEOTIDE SEQUENCE [LARGE SCALE GENOMIC DNA]</scope>
    <source>
        <strain evidence="7 8">V7</strain>
    </source>
</reference>
<dbReference type="InterPro" id="IPR050090">
    <property type="entry name" value="Tyrosine_recombinase_XerCD"/>
</dbReference>
<dbReference type="Gene3D" id="1.10.150.130">
    <property type="match status" value="1"/>
</dbReference>
<evidence type="ECO:0000256" key="4">
    <source>
        <dbReference type="PROSITE-ProRule" id="PRU01248"/>
    </source>
</evidence>
<name>A0A5C6FFY8_9PLAN</name>
<evidence type="ECO:0000256" key="3">
    <source>
        <dbReference type="ARBA" id="ARBA00023172"/>
    </source>
</evidence>
<dbReference type="EMBL" id="SJPZ01000004">
    <property type="protein sequence ID" value="TWU59717.1"/>
    <property type="molecule type" value="Genomic_DNA"/>
</dbReference>
<protein>
    <submittedName>
        <fullName evidence="7">Site-specific tyrosine recombinase XerC</fullName>
    </submittedName>
</protein>
<comment type="caution">
    <text evidence="7">The sequence shown here is derived from an EMBL/GenBank/DDBJ whole genome shotgun (WGS) entry which is preliminary data.</text>
</comment>
<evidence type="ECO:0000259" key="6">
    <source>
        <dbReference type="PROSITE" id="PS51900"/>
    </source>
</evidence>
<proteinExistence type="predicted"/>
<keyword evidence="1" id="KW-0229">DNA integration</keyword>
<dbReference type="GO" id="GO:0006310">
    <property type="term" value="P:DNA recombination"/>
    <property type="evidence" value="ECO:0007669"/>
    <property type="project" value="UniProtKB-KW"/>
</dbReference>
<keyword evidence="3" id="KW-0233">DNA recombination</keyword>
<dbReference type="GO" id="GO:0003677">
    <property type="term" value="F:DNA binding"/>
    <property type="evidence" value="ECO:0007669"/>
    <property type="project" value="UniProtKB-UniRule"/>
</dbReference>
<dbReference type="PROSITE" id="PS51900">
    <property type="entry name" value="CB"/>
    <property type="match status" value="1"/>
</dbReference>
<dbReference type="PANTHER" id="PTHR30349:SF64">
    <property type="entry name" value="PROPHAGE INTEGRASE INTD-RELATED"/>
    <property type="match status" value="1"/>
</dbReference>
<keyword evidence="2 4" id="KW-0238">DNA-binding</keyword>
<feature type="region of interest" description="Disordered" evidence="5">
    <location>
        <begin position="379"/>
        <end position="400"/>
    </location>
</feature>
<evidence type="ECO:0000256" key="2">
    <source>
        <dbReference type="ARBA" id="ARBA00023125"/>
    </source>
</evidence>
<organism evidence="7 8">
    <name type="scientific">Crateriforma conspicua</name>
    <dbReference type="NCBI Taxonomy" id="2527996"/>
    <lineage>
        <taxon>Bacteria</taxon>
        <taxon>Pseudomonadati</taxon>
        <taxon>Planctomycetota</taxon>
        <taxon>Planctomycetia</taxon>
        <taxon>Planctomycetales</taxon>
        <taxon>Planctomycetaceae</taxon>
        <taxon>Crateriforma</taxon>
    </lineage>
</organism>
<evidence type="ECO:0000313" key="7">
    <source>
        <dbReference type="EMBL" id="TWU59717.1"/>
    </source>
</evidence>
<dbReference type="PANTHER" id="PTHR30349">
    <property type="entry name" value="PHAGE INTEGRASE-RELATED"/>
    <property type="match status" value="1"/>
</dbReference>
<dbReference type="InterPro" id="IPR013762">
    <property type="entry name" value="Integrase-like_cat_sf"/>
</dbReference>